<name>A0ABZ0RMX2_9BACT</name>
<reference evidence="2 3" key="1">
    <citation type="submission" date="2023-11" db="EMBL/GenBank/DDBJ databases">
        <title>Coraliomargarita sp. nov., isolated from marine algae.</title>
        <authorList>
            <person name="Lee J.K."/>
            <person name="Baek J.H."/>
            <person name="Kim J.M."/>
            <person name="Choi D.G."/>
            <person name="Jeon C.O."/>
        </authorList>
    </citation>
    <scope>NUCLEOTIDE SEQUENCE [LARGE SCALE GENOMIC DNA]</scope>
    <source>
        <strain evidence="2 3">J2-16</strain>
    </source>
</reference>
<feature type="chain" id="PRO_5046370307" description="Outer membrane lipoprotein-sorting protein" evidence="1">
    <location>
        <begin position="20"/>
        <end position="242"/>
    </location>
</feature>
<gene>
    <name evidence="2" type="ORF">SH580_07610</name>
</gene>
<evidence type="ECO:0000313" key="2">
    <source>
        <dbReference type="EMBL" id="WPJ97574.1"/>
    </source>
</evidence>
<protein>
    <recommendedName>
        <fullName evidence="4">Outer membrane lipoprotein-sorting protein</fullName>
    </recommendedName>
</protein>
<feature type="signal peptide" evidence="1">
    <location>
        <begin position="1"/>
        <end position="19"/>
    </location>
</feature>
<accession>A0ABZ0RMX2</accession>
<keyword evidence="3" id="KW-1185">Reference proteome</keyword>
<evidence type="ECO:0008006" key="4">
    <source>
        <dbReference type="Google" id="ProtNLM"/>
    </source>
</evidence>
<sequence>MKTLLRTCFLCLVAASVYAQEVSESEVIDRARATVGTEAALDGLVTLQIIGTLEPADPDMPSATLLIIARKPLSQRLEIKVDDIVETTILDCKKGCIIRSNLNAGASQMRDLIGSELERVSYSTRQFFNFFRPDFKNGEKVHLVGTETYRGQRCYKLHYEYPGGLKTIRYFSVADDTLVSTITENGVESIGRGSMTVGGIKFPKEIEYYEGERKLHTILVHELKVNQPLTAGIFDIPQGDTQ</sequence>
<evidence type="ECO:0000256" key="1">
    <source>
        <dbReference type="SAM" id="SignalP"/>
    </source>
</evidence>
<dbReference type="Proteomes" id="UP001324993">
    <property type="component" value="Chromosome"/>
</dbReference>
<proteinExistence type="predicted"/>
<keyword evidence="1" id="KW-0732">Signal</keyword>
<organism evidence="2 3">
    <name type="scientific">Coraliomargarita algicola</name>
    <dbReference type="NCBI Taxonomy" id="3092156"/>
    <lineage>
        <taxon>Bacteria</taxon>
        <taxon>Pseudomonadati</taxon>
        <taxon>Verrucomicrobiota</taxon>
        <taxon>Opitutia</taxon>
        <taxon>Puniceicoccales</taxon>
        <taxon>Coraliomargaritaceae</taxon>
        <taxon>Coraliomargarita</taxon>
    </lineage>
</organism>
<dbReference type="EMBL" id="CP138858">
    <property type="protein sequence ID" value="WPJ97574.1"/>
    <property type="molecule type" value="Genomic_DNA"/>
</dbReference>
<dbReference type="RefSeq" id="WP_319834414.1">
    <property type="nucleotide sequence ID" value="NZ_CP138858.1"/>
</dbReference>
<evidence type="ECO:0000313" key="3">
    <source>
        <dbReference type="Proteomes" id="UP001324993"/>
    </source>
</evidence>